<accession>A0A1H4DCP7</accession>
<dbReference type="EMBL" id="FNRL01000013">
    <property type="protein sequence ID" value="SEA70230.1"/>
    <property type="molecule type" value="Genomic_DNA"/>
</dbReference>
<reference evidence="2" key="1">
    <citation type="submission" date="2016-10" db="EMBL/GenBank/DDBJ databases">
        <authorList>
            <person name="Varghese N."/>
            <person name="Submissions S."/>
        </authorList>
    </citation>
    <scope>NUCLEOTIDE SEQUENCE [LARGE SCALE GENOMIC DNA]</scope>
    <source>
        <strain evidence="2">DSM 23920</strain>
    </source>
</reference>
<dbReference type="CDD" id="cd15482">
    <property type="entry name" value="Sialidase_non-viral"/>
    <property type="match status" value="1"/>
</dbReference>
<evidence type="ECO:0008006" key="3">
    <source>
        <dbReference type="Google" id="ProtNLM"/>
    </source>
</evidence>
<evidence type="ECO:0000313" key="2">
    <source>
        <dbReference type="Proteomes" id="UP000199656"/>
    </source>
</evidence>
<dbReference type="Gene3D" id="2.120.10.10">
    <property type="match status" value="1"/>
</dbReference>
<organism evidence="1 2">
    <name type="scientific">Chitinophaga terrae</name>
    <name type="common">ex Kim and Jung 2007</name>
    <dbReference type="NCBI Taxonomy" id="408074"/>
    <lineage>
        <taxon>Bacteria</taxon>
        <taxon>Pseudomonadati</taxon>
        <taxon>Bacteroidota</taxon>
        <taxon>Chitinophagia</taxon>
        <taxon>Chitinophagales</taxon>
        <taxon>Chitinophagaceae</taxon>
        <taxon>Chitinophaga</taxon>
    </lineage>
</organism>
<sequence>MKYFLSVLLVLAVGVGCKEAGNKVSRPSVISHINMDASCPYFTQTAEGIPVVSWIEKDSAEDAGTMFYTLYDSATQMFGPPIEIPVTKGAIPHDENLPKMLFKKDGVVIAVFGVEANDARNKYAGKVMYTQSFDGGRSWQAAQPLVRDTAGYDQRYFDVAVTKDGEGAIVWLDNRKDTSAEGSSVYFAKATGKEGFRDEKRIVSQVCQCCRTRLYVAGTGDIHIVYRAILNDSIRDMVHQVSVDQGQTFSSPVRISADNWVVRGCPHTGPTLTANSSGLHFAWFTMGNGKGAFYCKSVDNGLSYTKKESLSDEPMAKHPQIYTIDDRLLLVWDEPVPFRKSSNSRIGYQWRKADGSLDRAGRLTDSTVYASYPVLGSFRTDAMVAYKQIVDNKGRIVLNHIAL</sequence>
<dbReference type="Proteomes" id="UP000199656">
    <property type="component" value="Unassembled WGS sequence"/>
</dbReference>
<dbReference type="OrthoDB" id="9764969at2"/>
<dbReference type="RefSeq" id="WP_089762784.1">
    <property type="nucleotide sequence ID" value="NZ_BKAT01000046.1"/>
</dbReference>
<keyword evidence="2" id="KW-1185">Reference proteome</keyword>
<gene>
    <name evidence="1" type="ORF">SAMN05660909_03037</name>
</gene>
<evidence type="ECO:0000313" key="1">
    <source>
        <dbReference type="EMBL" id="SEA70230.1"/>
    </source>
</evidence>
<name>A0A1H4DCP7_9BACT</name>
<dbReference type="AlphaFoldDB" id="A0A1H4DCP7"/>
<dbReference type="STRING" id="408074.SAMN05660909_03037"/>
<proteinExistence type="predicted"/>
<dbReference type="SUPFAM" id="SSF50939">
    <property type="entry name" value="Sialidases"/>
    <property type="match status" value="1"/>
</dbReference>
<protein>
    <recommendedName>
        <fullName evidence="3">Exo-alpha-sialidase</fullName>
    </recommendedName>
</protein>
<dbReference type="InterPro" id="IPR036278">
    <property type="entry name" value="Sialidase_sf"/>
</dbReference>
<dbReference type="PROSITE" id="PS51257">
    <property type="entry name" value="PROKAR_LIPOPROTEIN"/>
    <property type="match status" value="1"/>
</dbReference>